<evidence type="ECO:0000313" key="5">
    <source>
        <dbReference type="Proteomes" id="UP000426328"/>
    </source>
</evidence>
<dbReference type="InterPro" id="IPR036388">
    <property type="entry name" value="WH-like_DNA-bd_sf"/>
</dbReference>
<dbReference type="GO" id="GO:0003700">
    <property type="term" value="F:DNA-binding transcription factor activity"/>
    <property type="evidence" value="ECO:0007669"/>
    <property type="project" value="InterPro"/>
</dbReference>
<name>A0A650CT61_ACIAM</name>
<dbReference type="GeneID" id="10601004"/>
<dbReference type="Proteomes" id="UP000474054">
    <property type="component" value="Unassembled WGS sequence"/>
</dbReference>
<dbReference type="InterPro" id="IPR054588">
    <property type="entry name" value="Csa3_N"/>
</dbReference>
<evidence type="ECO:0000259" key="2">
    <source>
        <dbReference type="Pfam" id="PF22662"/>
    </source>
</evidence>
<evidence type="ECO:0000313" key="3">
    <source>
        <dbReference type="EMBL" id="MQL55487.1"/>
    </source>
</evidence>
<dbReference type="AlphaFoldDB" id="A0A650CT61"/>
<gene>
    <name evidence="4" type="ORF">D1866_02500</name>
    <name evidence="3" type="ORF">GFB69_06965</name>
</gene>
<dbReference type="InterPro" id="IPR001845">
    <property type="entry name" value="HTH_ArsR_DNA-bd_dom"/>
</dbReference>
<organism evidence="4 5">
    <name type="scientific">Acidianus ambivalens</name>
    <name type="common">Desulfurolobus ambivalens</name>
    <dbReference type="NCBI Taxonomy" id="2283"/>
    <lineage>
        <taxon>Archaea</taxon>
        <taxon>Thermoproteota</taxon>
        <taxon>Thermoprotei</taxon>
        <taxon>Sulfolobales</taxon>
        <taxon>Sulfolobaceae</taxon>
        <taxon>Acidianus</taxon>
    </lineage>
</organism>
<dbReference type="KEGG" id="aamb:D1866_02500"/>
<keyword evidence="5" id="KW-1185">Reference proteome</keyword>
<dbReference type="RefSeq" id="WP_013776302.1">
    <property type="nucleotide sequence ID" value="NZ_CP045482.1"/>
</dbReference>
<dbReference type="InterPro" id="IPR036390">
    <property type="entry name" value="WH_DNA-bd_sf"/>
</dbReference>
<feature type="domain" description="Csa3 N-terminal" evidence="2">
    <location>
        <begin position="2"/>
        <end position="116"/>
    </location>
</feature>
<proteinExistence type="predicted"/>
<dbReference type="Pfam" id="PF01022">
    <property type="entry name" value="HTH_5"/>
    <property type="match status" value="1"/>
</dbReference>
<protein>
    <submittedName>
        <fullName evidence="4">CRISPR locus-related DNA-binding protein</fullName>
    </submittedName>
</protein>
<reference evidence="3 6" key="1">
    <citation type="submission" date="2019-10" db="EMBL/GenBank/DDBJ databases">
        <title>Comparative genomics of sulfur disproportionating microorganisms.</title>
        <authorList>
            <person name="Ward L.M."/>
            <person name="Bertran E."/>
            <person name="Johnston D."/>
        </authorList>
    </citation>
    <scope>NUCLEOTIDE SEQUENCE [LARGE SCALE GENOMIC DNA]</scope>
    <source>
        <strain evidence="3 6">DSM 3772</strain>
    </source>
</reference>
<feature type="domain" description="HTH arsR-type" evidence="1">
    <location>
        <begin position="141"/>
        <end position="182"/>
    </location>
</feature>
<evidence type="ECO:0000313" key="4">
    <source>
        <dbReference type="EMBL" id="QGR21020.1"/>
    </source>
</evidence>
<dbReference type="NCBIfam" id="TIGR01884">
    <property type="entry name" value="cas_HTH"/>
    <property type="match status" value="1"/>
</dbReference>
<keyword evidence="4" id="KW-0238">DNA-binding</keyword>
<sequence>MILVTTFGFDEKFQIRAVLNYGKNIEKVIIVTSITDSDKVKKALSSFTTFLDNSSISYEIVKVDPINFINSVAVIAYYLPTDKKIIANLSGGMRAIIMETLTALALKGVDADVEIETEDFQGKISFKVSDLTRGDINTDHLLILREIWRGNRSIYKLAKATGMSTSAVSRKLSKLLKYGYIRREDTSYILNNKGMIMALMMEMADENA</sequence>
<evidence type="ECO:0000259" key="1">
    <source>
        <dbReference type="Pfam" id="PF01022"/>
    </source>
</evidence>
<dbReference type="Gene3D" id="3.40.50.11700">
    <property type="match status" value="1"/>
</dbReference>
<dbReference type="EMBL" id="WHYS01000001">
    <property type="protein sequence ID" value="MQL55487.1"/>
    <property type="molecule type" value="Genomic_DNA"/>
</dbReference>
<dbReference type="Pfam" id="PF22662">
    <property type="entry name" value="Csa3_N"/>
    <property type="match status" value="1"/>
</dbReference>
<dbReference type="GeneID" id="42778573"/>
<reference evidence="4 5" key="2">
    <citation type="submission" date="2019-10" db="EMBL/GenBank/DDBJ databases">
        <title>Genome Sequences from Six Type Strain Members of the Archaeal Family Sulfolobaceae: Acidianus ambivalens, Acidianus infernus, Metallosphaera prunae, Stygiolobus azoricus, Sulfolobus metallicus, and Sulfurisphaera ohwakuensis.</title>
        <authorList>
            <person name="Counts J.A."/>
            <person name="Kelly R.M."/>
        </authorList>
    </citation>
    <scope>NUCLEOTIDE SEQUENCE [LARGE SCALE GENOMIC DNA]</scope>
    <source>
        <strain evidence="4 5">LEI 10</strain>
    </source>
</reference>
<dbReference type="InterPro" id="IPR010163">
    <property type="entry name" value="Csa3"/>
</dbReference>
<dbReference type="Proteomes" id="UP000426328">
    <property type="component" value="Chromosome"/>
</dbReference>
<evidence type="ECO:0000313" key="6">
    <source>
        <dbReference type="Proteomes" id="UP000474054"/>
    </source>
</evidence>
<dbReference type="Gene3D" id="1.10.10.10">
    <property type="entry name" value="Winged helix-like DNA-binding domain superfamily/Winged helix DNA-binding domain"/>
    <property type="match status" value="1"/>
</dbReference>
<dbReference type="GO" id="GO:0003677">
    <property type="term" value="F:DNA binding"/>
    <property type="evidence" value="ECO:0007669"/>
    <property type="project" value="UniProtKB-KW"/>
</dbReference>
<accession>A0A650CT61</accession>
<dbReference type="SUPFAM" id="SSF46785">
    <property type="entry name" value="Winged helix' DNA-binding domain"/>
    <property type="match status" value="1"/>
</dbReference>
<dbReference type="EMBL" id="CP045482">
    <property type="protein sequence ID" value="QGR21020.1"/>
    <property type="molecule type" value="Genomic_DNA"/>
</dbReference>